<protein>
    <submittedName>
        <fullName evidence="1">Uncharacterized protein</fullName>
    </submittedName>
</protein>
<evidence type="ECO:0000313" key="1">
    <source>
        <dbReference type="EMBL" id="NUU86196.1"/>
    </source>
</evidence>
<organism evidence="1">
    <name type="scientific">Populus davidiana</name>
    <dbReference type="NCBI Taxonomy" id="266767"/>
    <lineage>
        <taxon>Eukaryota</taxon>
        <taxon>Viridiplantae</taxon>
        <taxon>Streptophyta</taxon>
        <taxon>Embryophyta</taxon>
        <taxon>Tracheophyta</taxon>
        <taxon>Spermatophyta</taxon>
        <taxon>Magnoliopsida</taxon>
        <taxon>eudicotyledons</taxon>
        <taxon>Gunneridae</taxon>
        <taxon>Pentapetalae</taxon>
        <taxon>rosids</taxon>
        <taxon>fabids</taxon>
        <taxon>Malpighiales</taxon>
        <taxon>Salicaceae</taxon>
        <taxon>Saliceae</taxon>
        <taxon>Populus</taxon>
    </lineage>
</organism>
<reference evidence="1" key="1">
    <citation type="submission" date="2020-03" db="EMBL/GenBank/DDBJ databases">
        <authorList>
            <person name="Zhang R."/>
        </authorList>
    </citation>
    <scope>NUCLEOTIDE SEQUENCE</scope>
</reference>
<name>A0A6M2EQ65_9ROSI</name>
<sequence length="123" mass="14351">MVQPILHLHGIDMDILQHHHIHLLNIIPIGHNNITMHLLLTHLILMNHKCPPNNHTRGWTGNTREYLIIIRLWIRLKSNANQPQNSPLLSNEDFRGDIPMRAAGIDTSIFMVRDWERISGWIL</sequence>
<proteinExistence type="predicted"/>
<dbReference type="EMBL" id="GILB01005863">
    <property type="protein sequence ID" value="NUU86196.1"/>
    <property type="molecule type" value="Transcribed_RNA"/>
</dbReference>
<dbReference type="AlphaFoldDB" id="A0A6M2EQ65"/>
<accession>A0A6M2EQ65</accession>